<dbReference type="Gene3D" id="3.40.50.410">
    <property type="entry name" value="von Willebrand factor, type A domain"/>
    <property type="match status" value="1"/>
</dbReference>
<gene>
    <name evidence="2" type="primary">LOC107784489</name>
</gene>
<dbReference type="RefSeq" id="XP_016461119.1">
    <property type="nucleotide sequence ID" value="XM_016605633.1"/>
</dbReference>
<accession>A0A1S3Z9T0</accession>
<dbReference type="PANTHER" id="PTHR10579:SF159">
    <property type="entry name" value="RING-TYPE DOMAIN-CONTAINING PROTEIN"/>
    <property type="match status" value="1"/>
</dbReference>
<dbReference type="PANTHER" id="PTHR10579">
    <property type="entry name" value="CALCIUM-ACTIVATED CHLORIDE CHANNEL REGULATOR"/>
    <property type="match status" value="1"/>
</dbReference>
<organism evidence="2">
    <name type="scientific">Nicotiana tabacum</name>
    <name type="common">Common tobacco</name>
    <dbReference type="NCBI Taxonomy" id="4097"/>
    <lineage>
        <taxon>Eukaryota</taxon>
        <taxon>Viridiplantae</taxon>
        <taxon>Streptophyta</taxon>
        <taxon>Embryophyta</taxon>
        <taxon>Tracheophyta</taxon>
        <taxon>Spermatophyta</taxon>
        <taxon>Magnoliopsida</taxon>
        <taxon>eudicotyledons</taxon>
        <taxon>Gunneridae</taxon>
        <taxon>Pentapetalae</taxon>
        <taxon>asterids</taxon>
        <taxon>lamiids</taxon>
        <taxon>Solanales</taxon>
        <taxon>Solanaceae</taxon>
        <taxon>Nicotianoideae</taxon>
        <taxon>Nicotianeae</taxon>
        <taxon>Nicotiana</taxon>
    </lineage>
</organism>
<sequence length="283" mass="30376">MGSKWAKVKLALGLNLCTYIPRTLDNDDDDEDSSSSVSDPEKNSGAALISPATADIQLAPPATVPHGSKLSKSFSRSSKCIVSNVKHGNQICPVCRAKWKEIPVHFPSLDTPLGRARINPVDWPQNNALTTVTHRPPVTRPTPNRHISPLFQAPEPAIFNDDEPVGQQVDSTDKSASHESSIDACDSRAVKIETFPEVPAVPRSIPTNNFSVLVHLKAPGSVSVQDPCRNQANLPKVSHTPRAPVDLVTVIDVSGSMAGTKLALLKRAMGFVIQNLGPSDRLA</sequence>
<dbReference type="STRING" id="4097.A0A1S3Z9T0"/>
<evidence type="ECO:0000256" key="1">
    <source>
        <dbReference type="SAM" id="MobiDB-lite"/>
    </source>
</evidence>
<dbReference type="SUPFAM" id="SSF53300">
    <property type="entry name" value="vWA-like"/>
    <property type="match status" value="1"/>
</dbReference>
<feature type="region of interest" description="Disordered" evidence="1">
    <location>
        <begin position="161"/>
        <end position="180"/>
    </location>
</feature>
<dbReference type="InterPro" id="IPR051266">
    <property type="entry name" value="CLCR"/>
</dbReference>
<feature type="region of interest" description="Disordered" evidence="1">
    <location>
        <begin position="25"/>
        <end position="45"/>
    </location>
</feature>
<reference evidence="2" key="1">
    <citation type="submission" date="2025-08" db="UniProtKB">
        <authorList>
            <consortium name="RefSeq"/>
        </authorList>
    </citation>
    <scope>IDENTIFICATION</scope>
</reference>
<feature type="compositionally biased region" description="Basic and acidic residues" evidence="1">
    <location>
        <begin position="171"/>
        <end position="180"/>
    </location>
</feature>
<dbReference type="InterPro" id="IPR036465">
    <property type="entry name" value="vWFA_dom_sf"/>
</dbReference>
<feature type="non-terminal residue" evidence="2">
    <location>
        <position position="283"/>
    </location>
</feature>
<name>A0A1S3Z9T0_TOBAC</name>
<dbReference type="AlphaFoldDB" id="A0A1S3Z9T0"/>
<dbReference type="KEGG" id="nta:107784489"/>
<protein>
    <submittedName>
        <fullName evidence="2">Uncharacterized protein</fullName>
    </submittedName>
</protein>
<proteinExistence type="predicted"/>
<dbReference type="OMA" id="DACDSRA"/>
<dbReference type="PaxDb" id="4097-A0A1S3Z9T0"/>
<dbReference type="OrthoDB" id="1636213at2759"/>
<evidence type="ECO:0000313" key="2">
    <source>
        <dbReference type="RefSeq" id="XP_016461119.1"/>
    </source>
</evidence>